<protein>
    <submittedName>
        <fullName evidence="1">Uncharacterized protein</fullName>
    </submittedName>
</protein>
<accession>A0A9W8N8N9</accession>
<comment type="caution">
    <text evidence="1">The sequence shown here is derived from an EMBL/GenBank/DDBJ whole genome shotgun (WGS) entry which is preliminary data.</text>
</comment>
<dbReference type="Proteomes" id="UP001148614">
    <property type="component" value="Unassembled WGS sequence"/>
</dbReference>
<keyword evidence="2" id="KW-1185">Reference proteome</keyword>
<dbReference type="AlphaFoldDB" id="A0A9W8N8N9"/>
<proteinExistence type="predicted"/>
<evidence type="ECO:0000313" key="2">
    <source>
        <dbReference type="Proteomes" id="UP001148614"/>
    </source>
</evidence>
<gene>
    <name evidence="1" type="ORF">NPX13_g8171</name>
</gene>
<name>A0A9W8N8N9_9PEZI</name>
<sequence length="111" mass="12274">MTMVVAAIGSMLAHKNNQAVDTNPSLLAAAFVERAIRDSQVDLDVWVHDETSRGNRTESPPVVITRRKEGRNIGRLLFSTNGSLLLSSPPRRSPVLEWSGYGSQIRRTMLT</sequence>
<evidence type="ECO:0000313" key="1">
    <source>
        <dbReference type="EMBL" id="KAJ3563506.1"/>
    </source>
</evidence>
<dbReference type="EMBL" id="JANPWZ010001749">
    <property type="protein sequence ID" value="KAJ3563506.1"/>
    <property type="molecule type" value="Genomic_DNA"/>
</dbReference>
<organism evidence="1 2">
    <name type="scientific">Xylaria arbuscula</name>
    <dbReference type="NCBI Taxonomy" id="114810"/>
    <lineage>
        <taxon>Eukaryota</taxon>
        <taxon>Fungi</taxon>
        <taxon>Dikarya</taxon>
        <taxon>Ascomycota</taxon>
        <taxon>Pezizomycotina</taxon>
        <taxon>Sordariomycetes</taxon>
        <taxon>Xylariomycetidae</taxon>
        <taxon>Xylariales</taxon>
        <taxon>Xylariaceae</taxon>
        <taxon>Xylaria</taxon>
    </lineage>
</organism>
<reference evidence="1" key="1">
    <citation type="submission" date="2022-07" db="EMBL/GenBank/DDBJ databases">
        <title>Genome Sequence of Xylaria arbuscula.</title>
        <authorList>
            <person name="Buettner E."/>
        </authorList>
    </citation>
    <scope>NUCLEOTIDE SEQUENCE</scope>
    <source>
        <strain evidence="1">VT107</strain>
    </source>
</reference>